<feature type="region of interest" description="Disordered" evidence="2">
    <location>
        <begin position="56"/>
        <end position="80"/>
    </location>
</feature>
<organism evidence="4 5">
    <name type="scientific">Chaetoceros tenuissimus</name>
    <dbReference type="NCBI Taxonomy" id="426638"/>
    <lineage>
        <taxon>Eukaryota</taxon>
        <taxon>Sar</taxon>
        <taxon>Stramenopiles</taxon>
        <taxon>Ochrophyta</taxon>
        <taxon>Bacillariophyta</taxon>
        <taxon>Coscinodiscophyceae</taxon>
        <taxon>Chaetocerotophycidae</taxon>
        <taxon>Chaetocerotales</taxon>
        <taxon>Chaetocerotaceae</taxon>
        <taxon>Chaetoceros</taxon>
    </lineage>
</organism>
<name>A0AAD3CLX8_9STRA</name>
<feature type="signal peptide" evidence="3">
    <location>
        <begin position="1"/>
        <end position="16"/>
    </location>
</feature>
<dbReference type="PANTHER" id="PTHR35482">
    <property type="entry name" value="CYTOCHROME C OXIDASE SUBUNIT"/>
    <property type="match status" value="1"/>
</dbReference>
<dbReference type="Proteomes" id="UP001054902">
    <property type="component" value="Unassembled WGS sequence"/>
</dbReference>
<dbReference type="EMBL" id="BLLK01000027">
    <property type="protein sequence ID" value="GFH48386.1"/>
    <property type="molecule type" value="Genomic_DNA"/>
</dbReference>
<evidence type="ECO:0000313" key="4">
    <source>
        <dbReference type="EMBL" id="GFH48386.1"/>
    </source>
</evidence>
<proteinExistence type="predicted"/>
<keyword evidence="3" id="KW-0732">Signal</keyword>
<dbReference type="AlphaFoldDB" id="A0AAD3CLX8"/>
<dbReference type="InterPro" id="IPR011990">
    <property type="entry name" value="TPR-like_helical_dom_sf"/>
</dbReference>
<sequence>MLLIRLFLLLPSVALAFSPPSNNPLGVGYQNNVRSSPSQLHGAREDEIRRKIMKLKKDGRIKKTTSQESSTETVSDGELSSLDKLKRERQKMRENPIMDKYKDKISKKLGNKDKLLGSKFGEFEATGVSKKDDDIDEIPTKDDMDEDELEMLEAVERALEAKRKREVAQQQNVKVYDEMEELAKKMSDEIDQKKQTVATNSTSITVDKVNKTTTGIGGAWAKDKVSEVDTYRPANGGWGYFPRPKDISKAYGGGKRVGKDVKSTFEDELRKQKEVEETREKLRRYREKVGIEVQSEKDHAKEIEEALALGQRAMERGVYATAVSALEKVTKWCSPNSKVGGQVFLELAMAYEAVGRTSEAIQVYSTLTTSRMENIKYNAKRLLYGIEAMQFMRNEAKSASFSRKKASQTFIDTTGLGNIANNFDDKYNTAYIDLDRRGGFYRKLTESVVRSIREARQILLAATDSSEVDRTKIIQALRSMDRSFSDALRAEIKKNTPKPEPVAVINGVPIVGRDDEEESASAVGLNTFNLGDMDTVKENINGVWKLQLIADSKGDGVSFFNKTLAWQDMNVEDMTYTAAGPSGFLSLSQSGDFEINEEQRIIIRKNVEKEGTAAFWTDVYSDNLSGPTASINLQQQIISVDSELLVTRTVLPKSKMTETIKGYFNVWRKSQTSFQ</sequence>
<feature type="coiled-coil region" evidence="1">
    <location>
        <begin position="151"/>
        <end position="196"/>
    </location>
</feature>
<evidence type="ECO:0000256" key="1">
    <source>
        <dbReference type="SAM" id="Coils"/>
    </source>
</evidence>
<evidence type="ECO:0000256" key="3">
    <source>
        <dbReference type="SAM" id="SignalP"/>
    </source>
</evidence>
<accession>A0AAD3CLX8</accession>
<gene>
    <name evidence="4" type="ORF">CTEN210_04862</name>
</gene>
<feature type="compositionally biased region" description="Low complexity" evidence="2">
    <location>
        <begin position="64"/>
        <end position="74"/>
    </location>
</feature>
<dbReference type="PANTHER" id="PTHR35482:SF1">
    <property type="entry name" value="CYTOCHROME C OXIDASE SUBUNIT"/>
    <property type="match status" value="1"/>
</dbReference>
<feature type="chain" id="PRO_5042162168" evidence="3">
    <location>
        <begin position="17"/>
        <end position="675"/>
    </location>
</feature>
<keyword evidence="5" id="KW-1185">Reference proteome</keyword>
<keyword evidence="1" id="KW-0175">Coiled coil</keyword>
<dbReference type="Gene3D" id="1.25.40.10">
    <property type="entry name" value="Tetratricopeptide repeat domain"/>
    <property type="match status" value="1"/>
</dbReference>
<evidence type="ECO:0000313" key="5">
    <source>
        <dbReference type="Proteomes" id="UP001054902"/>
    </source>
</evidence>
<comment type="caution">
    <text evidence="4">The sequence shown here is derived from an EMBL/GenBank/DDBJ whole genome shotgun (WGS) entry which is preliminary data.</text>
</comment>
<evidence type="ECO:0000256" key="2">
    <source>
        <dbReference type="SAM" id="MobiDB-lite"/>
    </source>
</evidence>
<reference evidence="4 5" key="1">
    <citation type="journal article" date="2021" name="Sci. Rep.">
        <title>The genome of the diatom Chaetoceros tenuissimus carries an ancient integrated fragment of an extant virus.</title>
        <authorList>
            <person name="Hongo Y."/>
            <person name="Kimura K."/>
            <person name="Takaki Y."/>
            <person name="Yoshida Y."/>
            <person name="Baba S."/>
            <person name="Kobayashi G."/>
            <person name="Nagasaki K."/>
            <person name="Hano T."/>
            <person name="Tomaru Y."/>
        </authorList>
    </citation>
    <scope>NUCLEOTIDE SEQUENCE [LARGE SCALE GENOMIC DNA]</scope>
    <source>
        <strain evidence="4 5">NIES-3715</strain>
    </source>
</reference>
<protein>
    <submittedName>
        <fullName evidence="4">Uncharacterized protein</fullName>
    </submittedName>
</protein>